<keyword evidence="9" id="KW-0418">Kinase</keyword>
<dbReference type="EMBL" id="KI394487">
    <property type="protein sequence ID" value="ERN02724.1"/>
    <property type="molecule type" value="Genomic_DNA"/>
</dbReference>
<dbReference type="HOGENOM" id="CLU_000288_35_6_1"/>
<keyword evidence="5 19" id="KW-0812">Transmembrane</keyword>
<dbReference type="InterPro" id="IPR038408">
    <property type="entry name" value="GNK2_sf"/>
</dbReference>
<evidence type="ECO:0000256" key="18">
    <source>
        <dbReference type="SAM" id="MobiDB-lite"/>
    </source>
</evidence>
<dbReference type="InterPro" id="IPR000719">
    <property type="entry name" value="Prot_kinase_dom"/>
</dbReference>
<feature type="signal peptide" evidence="20">
    <location>
        <begin position="1"/>
        <end position="23"/>
    </location>
</feature>
<keyword evidence="7" id="KW-0677">Repeat</keyword>
<sequence length="644" mass="70264">MHLHFPGKLNLFLLLNLVGISLSDPRINRAALICDPSRSSNAAAFIQSFVSAMESLNKQIGPSPFSTSVSSGNSSTVRVYALAQCMNDLSPTDCLLCFAECRTKLPACLPSNSARIFLDGCFLRYDNYSFFNESFGGDDLTVCGPNKLLGFSTSEFKRRVEDVVRNVSLGAVGNGGFCVAEREGDVAAPAVYALGQCWRSLSMGSCKQCLEKAAEELRGCSDAVEARALITGCYMRYSTENFYDEGGGGGDGGGRPNLAVILAIASSVFVAMMFVSFGVYVAHNKLSKRRKERKDLGRLSTTLSKSCLNFKYEVLEKATDYFSPSMKLGQGGSGSVYKGVLHDGTIVAVKRLFFNTRQWVDEFFNEVNLISGIQHKNLVGLLGCSIEGPESLLVYEYVPNKSLDQFLFEKNKTQVISWQQRYKIIVGAAEGLAFLHEGSKFRIIHRDIKSSNILVDEKLEAKIADFGLARCFSHDKTHLSTGIAGTLGYMAPEYLVRGQLTEKADVYSFGVLVLEVICGRKNSVYAPQSGSILQSVWEHFKSNSLAEAVDQGLRDNFPARQASNVLQIGLLCTQASANLRPSMSTVVRMLTDDDHPIPLPMQPPFLNTNVINPDASSKSSSSPFSPSPPPSSSSDPITTTFEPR</sequence>
<dbReference type="SMART" id="SM00220">
    <property type="entry name" value="S_TKc"/>
    <property type="match status" value="1"/>
</dbReference>
<keyword evidence="14" id="KW-0325">Glycoprotein</keyword>
<dbReference type="Pfam" id="PF01657">
    <property type="entry name" value="Stress-antifung"/>
    <property type="match status" value="2"/>
</dbReference>
<evidence type="ECO:0000256" key="13">
    <source>
        <dbReference type="ARBA" id="ARBA00023170"/>
    </source>
</evidence>
<dbReference type="FunFam" id="1.10.510.10:FF:000336">
    <property type="entry name" value="Cysteine-rich receptor-like protein kinase 2"/>
    <property type="match status" value="1"/>
</dbReference>
<evidence type="ECO:0000313" key="24">
    <source>
        <dbReference type="Proteomes" id="UP000017836"/>
    </source>
</evidence>
<evidence type="ECO:0000259" key="22">
    <source>
        <dbReference type="PROSITE" id="PS51473"/>
    </source>
</evidence>
<dbReference type="GO" id="GO:0016020">
    <property type="term" value="C:membrane"/>
    <property type="evidence" value="ECO:0007669"/>
    <property type="project" value="UniProtKB-SubCell"/>
</dbReference>
<dbReference type="PANTHER" id="PTHR47973">
    <property type="entry name" value="CYSTEINE-RICH RECEPTOR-LIKE PROTEIN KINASE 3"/>
    <property type="match status" value="1"/>
</dbReference>
<feature type="domain" description="Protein kinase" evidence="21">
    <location>
        <begin position="322"/>
        <end position="598"/>
    </location>
</feature>
<evidence type="ECO:0000256" key="6">
    <source>
        <dbReference type="ARBA" id="ARBA00022729"/>
    </source>
</evidence>
<keyword evidence="10 17" id="KW-0067">ATP-binding</keyword>
<keyword evidence="3" id="KW-0597">Phosphoprotein</keyword>
<comment type="subcellular location">
    <subcellularLocation>
        <location evidence="1">Membrane</location>
        <topology evidence="1">Single-pass membrane protein</topology>
    </subcellularLocation>
</comment>
<evidence type="ECO:0000256" key="1">
    <source>
        <dbReference type="ARBA" id="ARBA00004167"/>
    </source>
</evidence>
<comment type="catalytic activity">
    <reaction evidence="16">
        <text>L-threonyl-[protein] + ATP = O-phospho-L-threonyl-[protein] + ADP + H(+)</text>
        <dbReference type="Rhea" id="RHEA:46608"/>
        <dbReference type="Rhea" id="RHEA-COMP:11060"/>
        <dbReference type="Rhea" id="RHEA-COMP:11605"/>
        <dbReference type="ChEBI" id="CHEBI:15378"/>
        <dbReference type="ChEBI" id="CHEBI:30013"/>
        <dbReference type="ChEBI" id="CHEBI:30616"/>
        <dbReference type="ChEBI" id="CHEBI:61977"/>
        <dbReference type="ChEBI" id="CHEBI:456216"/>
    </reaction>
</comment>
<keyword evidence="2" id="KW-0723">Serine/threonine-protein kinase</keyword>
<dbReference type="FunFam" id="3.30.200.20:FF:000177">
    <property type="entry name" value="Cysteine-rich receptor-like protein kinase 2"/>
    <property type="match status" value="1"/>
</dbReference>
<protein>
    <recommendedName>
        <fullName evidence="25">Protein kinase domain-containing protein</fullName>
    </recommendedName>
</protein>
<keyword evidence="8 17" id="KW-0547">Nucleotide-binding</keyword>
<evidence type="ECO:0008006" key="25">
    <source>
        <dbReference type="Google" id="ProtNLM"/>
    </source>
</evidence>
<dbReference type="Pfam" id="PF07714">
    <property type="entry name" value="PK_Tyr_Ser-Thr"/>
    <property type="match status" value="1"/>
</dbReference>
<dbReference type="KEGG" id="atr:18430846"/>
<dbReference type="GO" id="GO:0004674">
    <property type="term" value="F:protein serine/threonine kinase activity"/>
    <property type="evidence" value="ECO:0000318"/>
    <property type="project" value="GO_Central"/>
</dbReference>
<evidence type="ECO:0000256" key="9">
    <source>
        <dbReference type="ARBA" id="ARBA00022777"/>
    </source>
</evidence>
<evidence type="ECO:0000256" key="3">
    <source>
        <dbReference type="ARBA" id="ARBA00022553"/>
    </source>
</evidence>
<dbReference type="OMA" id="CGNESQY"/>
<organism evidence="23 24">
    <name type="scientific">Amborella trichopoda</name>
    <dbReference type="NCBI Taxonomy" id="13333"/>
    <lineage>
        <taxon>Eukaryota</taxon>
        <taxon>Viridiplantae</taxon>
        <taxon>Streptophyta</taxon>
        <taxon>Embryophyta</taxon>
        <taxon>Tracheophyta</taxon>
        <taxon>Spermatophyta</taxon>
        <taxon>Magnoliopsida</taxon>
        <taxon>Amborellales</taxon>
        <taxon>Amborellaceae</taxon>
        <taxon>Amborella</taxon>
    </lineage>
</organism>
<dbReference type="PROSITE" id="PS00108">
    <property type="entry name" value="PROTEIN_KINASE_ST"/>
    <property type="match status" value="1"/>
</dbReference>
<evidence type="ECO:0000256" key="14">
    <source>
        <dbReference type="ARBA" id="ARBA00023180"/>
    </source>
</evidence>
<evidence type="ECO:0000256" key="20">
    <source>
        <dbReference type="SAM" id="SignalP"/>
    </source>
</evidence>
<name>W1P512_AMBTC</name>
<evidence type="ECO:0000259" key="21">
    <source>
        <dbReference type="PROSITE" id="PS50011"/>
    </source>
</evidence>
<feature type="compositionally biased region" description="Polar residues" evidence="18">
    <location>
        <begin position="605"/>
        <end position="615"/>
    </location>
</feature>
<evidence type="ECO:0000256" key="5">
    <source>
        <dbReference type="ARBA" id="ARBA00022692"/>
    </source>
</evidence>
<evidence type="ECO:0000256" key="8">
    <source>
        <dbReference type="ARBA" id="ARBA00022741"/>
    </source>
</evidence>
<feature type="domain" description="Gnk2-homologous" evidence="22">
    <location>
        <begin position="138"/>
        <end position="242"/>
    </location>
</feature>
<dbReference type="CDD" id="cd14066">
    <property type="entry name" value="STKc_IRAK"/>
    <property type="match status" value="1"/>
</dbReference>
<dbReference type="InterPro" id="IPR008271">
    <property type="entry name" value="Ser/Thr_kinase_AS"/>
</dbReference>
<dbReference type="FunFam" id="3.30.430.20:FF:000015">
    <property type="entry name" value="Cysteine-rich receptor-like protein kinase 3"/>
    <property type="match status" value="1"/>
</dbReference>
<dbReference type="AlphaFoldDB" id="W1P512"/>
<evidence type="ECO:0000256" key="11">
    <source>
        <dbReference type="ARBA" id="ARBA00022989"/>
    </source>
</evidence>
<dbReference type="InterPro" id="IPR002902">
    <property type="entry name" value="GNK2"/>
</dbReference>
<feature type="binding site" evidence="17">
    <location>
        <position position="350"/>
    </location>
    <ligand>
        <name>ATP</name>
        <dbReference type="ChEBI" id="CHEBI:30616"/>
    </ligand>
</feature>
<keyword evidence="13" id="KW-0675">Receptor</keyword>
<dbReference type="InterPro" id="IPR011009">
    <property type="entry name" value="Kinase-like_dom_sf"/>
</dbReference>
<keyword evidence="12 19" id="KW-0472">Membrane</keyword>
<dbReference type="InterPro" id="IPR017441">
    <property type="entry name" value="Protein_kinase_ATP_BS"/>
</dbReference>
<dbReference type="SUPFAM" id="SSF56112">
    <property type="entry name" value="Protein kinase-like (PK-like)"/>
    <property type="match status" value="1"/>
</dbReference>
<feature type="transmembrane region" description="Helical" evidence="19">
    <location>
        <begin position="258"/>
        <end position="282"/>
    </location>
</feature>
<dbReference type="OrthoDB" id="1908121at2759"/>
<evidence type="ECO:0000256" key="2">
    <source>
        <dbReference type="ARBA" id="ARBA00022527"/>
    </source>
</evidence>
<keyword evidence="4" id="KW-0808">Transferase</keyword>
<comment type="catalytic activity">
    <reaction evidence="15">
        <text>L-seryl-[protein] + ATP = O-phospho-L-seryl-[protein] + ADP + H(+)</text>
        <dbReference type="Rhea" id="RHEA:17989"/>
        <dbReference type="Rhea" id="RHEA-COMP:9863"/>
        <dbReference type="Rhea" id="RHEA-COMP:11604"/>
        <dbReference type="ChEBI" id="CHEBI:15378"/>
        <dbReference type="ChEBI" id="CHEBI:29999"/>
        <dbReference type="ChEBI" id="CHEBI:30616"/>
        <dbReference type="ChEBI" id="CHEBI:83421"/>
        <dbReference type="ChEBI" id="CHEBI:456216"/>
    </reaction>
</comment>
<keyword evidence="6 20" id="KW-0732">Signal</keyword>
<evidence type="ECO:0000256" key="10">
    <source>
        <dbReference type="ARBA" id="ARBA00022840"/>
    </source>
</evidence>
<evidence type="ECO:0000256" key="15">
    <source>
        <dbReference type="ARBA" id="ARBA00047558"/>
    </source>
</evidence>
<evidence type="ECO:0000256" key="16">
    <source>
        <dbReference type="ARBA" id="ARBA00047951"/>
    </source>
</evidence>
<evidence type="ECO:0000256" key="19">
    <source>
        <dbReference type="SAM" id="Phobius"/>
    </source>
</evidence>
<feature type="chain" id="PRO_5004807208" description="Protein kinase domain-containing protein" evidence="20">
    <location>
        <begin position="24"/>
        <end position="644"/>
    </location>
</feature>
<dbReference type="PROSITE" id="PS51473">
    <property type="entry name" value="GNK2"/>
    <property type="match status" value="2"/>
</dbReference>
<evidence type="ECO:0000256" key="12">
    <source>
        <dbReference type="ARBA" id="ARBA00023136"/>
    </source>
</evidence>
<dbReference type="eggNOG" id="ENOG502QRU4">
    <property type="taxonomic scope" value="Eukaryota"/>
</dbReference>
<keyword evidence="11 19" id="KW-1133">Transmembrane helix</keyword>
<feature type="region of interest" description="Disordered" evidence="18">
    <location>
        <begin position="601"/>
        <end position="644"/>
    </location>
</feature>
<proteinExistence type="predicted"/>
<dbReference type="CDD" id="cd23509">
    <property type="entry name" value="Gnk2-like"/>
    <property type="match status" value="2"/>
</dbReference>
<dbReference type="Proteomes" id="UP000017836">
    <property type="component" value="Unassembled WGS sequence"/>
</dbReference>
<dbReference type="Gene3D" id="3.30.430.20">
    <property type="entry name" value="Gnk2 domain, C-X8-C-X2-C motif"/>
    <property type="match status" value="2"/>
</dbReference>
<dbReference type="InterPro" id="IPR052059">
    <property type="entry name" value="CR_Ser/Thr_kinase"/>
</dbReference>
<dbReference type="Gene3D" id="3.30.200.20">
    <property type="entry name" value="Phosphorylase Kinase, domain 1"/>
    <property type="match status" value="1"/>
</dbReference>
<reference evidence="24" key="1">
    <citation type="journal article" date="2013" name="Science">
        <title>The Amborella genome and the evolution of flowering plants.</title>
        <authorList>
            <consortium name="Amborella Genome Project"/>
        </authorList>
    </citation>
    <scope>NUCLEOTIDE SEQUENCE [LARGE SCALE GENOMIC DNA]</scope>
</reference>
<dbReference type="InterPro" id="IPR001245">
    <property type="entry name" value="Ser-Thr/Tyr_kinase_cat_dom"/>
</dbReference>
<dbReference type="Gramene" id="ERN02724">
    <property type="protein sequence ID" value="ERN02724"/>
    <property type="gene ID" value="AMTR_s00085p00156760"/>
</dbReference>
<evidence type="ECO:0000256" key="17">
    <source>
        <dbReference type="PROSITE-ProRule" id="PRU10141"/>
    </source>
</evidence>
<keyword evidence="24" id="KW-1185">Reference proteome</keyword>
<dbReference type="GO" id="GO:0005524">
    <property type="term" value="F:ATP binding"/>
    <property type="evidence" value="ECO:0007669"/>
    <property type="project" value="UniProtKB-UniRule"/>
</dbReference>
<evidence type="ECO:0000256" key="7">
    <source>
        <dbReference type="ARBA" id="ARBA00022737"/>
    </source>
</evidence>
<evidence type="ECO:0000256" key="4">
    <source>
        <dbReference type="ARBA" id="ARBA00022679"/>
    </source>
</evidence>
<dbReference type="FunFam" id="3.30.430.20:FF:000005">
    <property type="entry name" value="Cysteine-rich receptor-like protein kinase 2"/>
    <property type="match status" value="1"/>
</dbReference>
<dbReference type="Gene3D" id="1.10.510.10">
    <property type="entry name" value="Transferase(Phosphotransferase) domain 1"/>
    <property type="match status" value="1"/>
</dbReference>
<accession>W1P512</accession>
<gene>
    <name evidence="23" type="ORF">AMTR_s00085p00156760</name>
</gene>
<feature type="domain" description="Gnk2-homologous" evidence="22">
    <location>
        <begin position="27"/>
        <end position="130"/>
    </location>
</feature>
<dbReference type="PROSITE" id="PS00107">
    <property type="entry name" value="PROTEIN_KINASE_ATP"/>
    <property type="match status" value="1"/>
</dbReference>
<evidence type="ECO:0000313" key="23">
    <source>
        <dbReference type="EMBL" id="ERN02724.1"/>
    </source>
</evidence>
<dbReference type="PROSITE" id="PS50011">
    <property type="entry name" value="PROTEIN_KINASE_DOM"/>
    <property type="match status" value="1"/>
</dbReference>